<dbReference type="GO" id="GO:0006313">
    <property type="term" value="P:DNA transposition"/>
    <property type="evidence" value="ECO:0007669"/>
    <property type="project" value="InterPro"/>
</dbReference>
<dbReference type="KEGG" id="pbor:BSF38_01799"/>
<sequence length="207" mass="24431">MIYHALNRGNGRAAVFHKPEDYDAFRRAILDARERLPIDVLGYCLMPNHFHLVLRPHGDGDLGRWMQWLLTAHAQRYHRHYGTSGHVWQGRFKAFPIQDDDHLAAVLRYVERNPLRAELVKRAEDWRWSSLPDWIRGDPLLWRGEPPLRDSVWLSRVNEPLSASDLRRIRHSVERGRPFGDEPWTRQTATRLGLESCLRPRGRPRKE</sequence>
<evidence type="ECO:0000259" key="1">
    <source>
        <dbReference type="SMART" id="SM01321"/>
    </source>
</evidence>
<dbReference type="InterPro" id="IPR002686">
    <property type="entry name" value="Transposase_17"/>
</dbReference>
<dbReference type="EMBL" id="CP019082">
    <property type="protein sequence ID" value="APW60331.1"/>
    <property type="molecule type" value="Genomic_DNA"/>
</dbReference>
<gene>
    <name evidence="2" type="ORF">BSF38_01799</name>
</gene>
<evidence type="ECO:0000313" key="3">
    <source>
        <dbReference type="Proteomes" id="UP000186309"/>
    </source>
</evidence>
<reference evidence="3" key="1">
    <citation type="submission" date="2016-12" db="EMBL/GenBank/DDBJ databases">
        <title>Comparative genomics of four Isosphaeraceae planctomycetes: a common pool of plasmids and glycoside hydrolase genes.</title>
        <authorList>
            <person name="Ivanova A."/>
        </authorList>
    </citation>
    <scope>NUCLEOTIDE SEQUENCE [LARGE SCALE GENOMIC DNA]</scope>
    <source>
        <strain evidence="3">PX4</strain>
    </source>
</reference>
<accession>A0A1U7CN36</accession>
<dbReference type="GO" id="GO:0004803">
    <property type="term" value="F:transposase activity"/>
    <property type="evidence" value="ECO:0007669"/>
    <property type="project" value="InterPro"/>
</dbReference>
<proteinExistence type="predicted"/>
<dbReference type="SMART" id="SM01321">
    <property type="entry name" value="Y1_Tnp"/>
    <property type="match status" value="1"/>
</dbReference>
<dbReference type="NCBIfam" id="NF047646">
    <property type="entry name" value="REP_Tyr_transpos"/>
    <property type="match status" value="1"/>
</dbReference>
<dbReference type="AlphaFoldDB" id="A0A1U7CN36"/>
<protein>
    <recommendedName>
        <fullName evidence="1">Transposase IS200-like domain-containing protein</fullName>
    </recommendedName>
</protein>
<dbReference type="Proteomes" id="UP000186309">
    <property type="component" value="Chromosome"/>
</dbReference>
<dbReference type="Pfam" id="PF01797">
    <property type="entry name" value="Y1_Tnp"/>
    <property type="match status" value="1"/>
</dbReference>
<dbReference type="PANTHER" id="PTHR34322">
    <property type="entry name" value="TRANSPOSASE, Y1_TNP DOMAIN-CONTAINING"/>
    <property type="match status" value="1"/>
</dbReference>
<keyword evidence="3" id="KW-1185">Reference proteome</keyword>
<evidence type="ECO:0000313" key="2">
    <source>
        <dbReference type="EMBL" id="APW60331.1"/>
    </source>
</evidence>
<dbReference type="PANTHER" id="PTHR34322:SF2">
    <property type="entry name" value="TRANSPOSASE IS200-LIKE DOMAIN-CONTAINING PROTEIN"/>
    <property type="match status" value="1"/>
</dbReference>
<dbReference type="SUPFAM" id="SSF143422">
    <property type="entry name" value="Transposase IS200-like"/>
    <property type="match status" value="1"/>
</dbReference>
<organism evidence="2 3">
    <name type="scientific">Paludisphaera borealis</name>
    <dbReference type="NCBI Taxonomy" id="1387353"/>
    <lineage>
        <taxon>Bacteria</taxon>
        <taxon>Pseudomonadati</taxon>
        <taxon>Planctomycetota</taxon>
        <taxon>Planctomycetia</taxon>
        <taxon>Isosphaerales</taxon>
        <taxon>Isosphaeraceae</taxon>
        <taxon>Paludisphaera</taxon>
    </lineage>
</organism>
<dbReference type="Gene3D" id="3.30.70.1290">
    <property type="entry name" value="Transposase IS200-like"/>
    <property type="match status" value="1"/>
</dbReference>
<dbReference type="InterPro" id="IPR036515">
    <property type="entry name" value="Transposase_17_sf"/>
</dbReference>
<name>A0A1U7CN36_9BACT</name>
<dbReference type="GO" id="GO:0003677">
    <property type="term" value="F:DNA binding"/>
    <property type="evidence" value="ECO:0007669"/>
    <property type="project" value="InterPro"/>
</dbReference>
<feature type="domain" description="Transposase IS200-like" evidence="1">
    <location>
        <begin position="2"/>
        <end position="113"/>
    </location>
</feature>